<evidence type="ECO:0000259" key="10">
    <source>
        <dbReference type="PROSITE" id="PS50885"/>
    </source>
</evidence>
<dbReference type="EMBL" id="FWXD01000007">
    <property type="protein sequence ID" value="SMC23167.1"/>
    <property type="molecule type" value="Genomic_DNA"/>
</dbReference>
<dbReference type="SUPFAM" id="SSF58104">
    <property type="entry name" value="Methyl-accepting chemotaxis protein (MCP) signaling domain"/>
    <property type="match status" value="1"/>
</dbReference>
<sequence>MRIQTKLYLFAAFALALLLVTAFFGWLGVRNGETAVEQIADEALPSVLNLQTIGESQQAIRAQELIVLAIARMESPGEALKKQLAIKQQAWAHADESFARYQKLHKAPEEDKLWQTFEGQWKTWKAADAGLSDNQSKIADGMVTLDTYQVAYQQSEPQFETAAATLRELITFNQKEAERITAETRSGNSKVKGGLATATLVALVALSAAAVLIIRLVMQQITGMVGAIETVQRSLDLSARAPVSGGDELSNAARLLNGLFDTLQSSLRNVAQRSREVQAEAGTVAQSSRQIADGANQQSESTAAMAAAVEELYTGIDSLSRSSQQVLETARTAEKLASQSDSQLGRAAEEIGRMVDTIQTSVSDVSKLAEQAEEIGRIVGVIKAIADQTNLLALNAAIEAARAGEQGRGFAVVADEVRKLAEHTTRSTAEITTTIDAIQQQTRHAANTLLAGEAQVKSGVALVHGLVEPVRQLHDGAAHTRNELNVLIEALGEQSSAAQQIGLHVEKVSNFAGQNSQGALNSAGSAGKLRDIVAGLDTEIGRFRV</sequence>
<keyword evidence="2 8" id="KW-0812">Transmembrane</keyword>
<dbReference type="Pfam" id="PF00015">
    <property type="entry name" value="MCPsignal"/>
    <property type="match status" value="1"/>
</dbReference>
<dbReference type="GO" id="GO:0004888">
    <property type="term" value="F:transmembrane signaling receptor activity"/>
    <property type="evidence" value="ECO:0007669"/>
    <property type="project" value="InterPro"/>
</dbReference>
<evidence type="ECO:0000256" key="2">
    <source>
        <dbReference type="ARBA" id="ARBA00022692"/>
    </source>
</evidence>
<evidence type="ECO:0000256" key="3">
    <source>
        <dbReference type="ARBA" id="ARBA00022989"/>
    </source>
</evidence>
<evidence type="ECO:0000256" key="8">
    <source>
        <dbReference type="SAM" id="Phobius"/>
    </source>
</evidence>
<dbReference type="RefSeq" id="WP_084090230.1">
    <property type="nucleotide sequence ID" value="NZ_FWXD01000007.1"/>
</dbReference>
<evidence type="ECO:0000313" key="12">
    <source>
        <dbReference type="Proteomes" id="UP000192761"/>
    </source>
</evidence>
<dbReference type="Pfam" id="PF12729">
    <property type="entry name" value="4HB_MCP_1"/>
    <property type="match status" value="1"/>
</dbReference>
<comment type="subcellular location">
    <subcellularLocation>
        <location evidence="1">Membrane</location>
        <topology evidence="1">Multi-pass membrane protein</topology>
    </subcellularLocation>
</comment>
<dbReference type="PROSITE" id="PS50885">
    <property type="entry name" value="HAMP"/>
    <property type="match status" value="1"/>
</dbReference>
<dbReference type="CDD" id="cd11386">
    <property type="entry name" value="MCP_signal"/>
    <property type="match status" value="1"/>
</dbReference>
<dbReference type="InterPro" id="IPR004089">
    <property type="entry name" value="MCPsignal_dom"/>
</dbReference>
<dbReference type="FunFam" id="1.10.287.950:FF:000001">
    <property type="entry name" value="Methyl-accepting chemotaxis sensory transducer"/>
    <property type="match status" value="1"/>
</dbReference>
<feature type="domain" description="Methyl-accepting transducer" evidence="9">
    <location>
        <begin position="273"/>
        <end position="509"/>
    </location>
</feature>
<accession>A0A1W1XH66</accession>
<evidence type="ECO:0000313" key="11">
    <source>
        <dbReference type="EMBL" id="SMC23167.1"/>
    </source>
</evidence>
<organism evidence="11 12">
    <name type="scientific">Andreprevotia lacus DSM 23236</name>
    <dbReference type="NCBI Taxonomy" id="1121001"/>
    <lineage>
        <taxon>Bacteria</taxon>
        <taxon>Pseudomonadati</taxon>
        <taxon>Pseudomonadota</taxon>
        <taxon>Betaproteobacteria</taxon>
        <taxon>Neisseriales</taxon>
        <taxon>Chitinibacteraceae</taxon>
        <taxon>Andreprevotia</taxon>
    </lineage>
</organism>
<keyword evidence="12" id="KW-1185">Reference proteome</keyword>
<dbReference type="InterPro" id="IPR004090">
    <property type="entry name" value="Chemotax_Me-accpt_rcpt"/>
</dbReference>
<evidence type="ECO:0000256" key="5">
    <source>
        <dbReference type="ARBA" id="ARBA00023224"/>
    </source>
</evidence>
<feature type="domain" description="HAMP" evidence="10">
    <location>
        <begin position="215"/>
        <end position="268"/>
    </location>
</feature>
<reference evidence="11 12" key="1">
    <citation type="submission" date="2017-04" db="EMBL/GenBank/DDBJ databases">
        <authorList>
            <person name="Afonso C.L."/>
            <person name="Miller P.J."/>
            <person name="Scott M.A."/>
            <person name="Spackman E."/>
            <person name="Goraichik I."/>
            <person name="Dimitrov K.M."/>
            <person name="Suarez D.L."/>
            <person name="Swayne D.E."/>
        </authorList>
    </citation>
    <scope>NUCLEOTIDE SEQUENCE [LARGE SCALE GENOMIC DNA]</scope>
    <source>
        <strain evidence="11 12">DSM 23236</strain>
    </source>
</reference>
<evidence type="ECO:0000256" key="4">
    <source>
        <dbReference type="ARBA" id="ARBA00023136"/>
    </source>
</evidence>
<dbReference type="SMART" id="SM00283">
    <property type="entry name" value="MA"/>
    <property type="match status" value="1"/>
</dbReference>
<dbReference type="AlphaFoldDB" id="A0A1W1XH66"/>
<dbReference type="SMART" id="SM00304">
    <property type="entry name" value="HAMP"/>
    <property type="match status" value="2"/>
</dbReference>
<dbReference type="GO" id="GO:0016020">
    <property type="term" value="C:membrane"/>
    <property type="evidence" value="ECO:0007669"/>
    <property type="project" value="UniProtKB-SubCell"/>
</dbReference>
<dbReference type="GO" id="GO:0007165">
    <property type="term" value="P:signal transduction"/>
    <property type="evidence" value="ECO:0007669"/>
    <property type="project" value="UniProtKB-KW"/>
</dbReference>
<keyword evidence="4 8" id="KW-0472">Membrane</keyword>
<dbReference type="OrthoDB" id="8575179at2"/>
<comment type="similarity">
    <text evidence="6">Belongs to the methyl-accepting chemotaxis (MCP) protein family.</text>
</comment>
<dbReference type="PRINTS" id="PR00260">
    <property type="entry name" value="CHEMTRNSDUCR"/>
</dbReference>
<gene>
    <name evidence="11" type="ORF">SAMN02745857_01570</name>
</gene>
<evidence type="ECO:0000256" key="7">
    <source>
        <dbReference type="PROSITE-ProRule" id="PRU00284"/>
    </source>
</evidence>
<dbReference type="InterPro" id="IPR003660">
    <property type="entry name" value="HAMP_dom"/>
</dbReference>
<dbReference type="Proteomes" id="UP000192761">
    <property type="component" value="Unassembled WGS sequence"/>
</dbReference>
<keyword evidence="5 7" id="KW-0807">Transducer</keyword>
<dbReference type="PANTHER" id="PTHR32089">
    <property type="entry name" value="METHYL-ACCEPTING CHEMOTAXIS PROTEIN MCPB"/>
    <property type="match status" value="1"/>
</dbReference>
<dbReference type="InterPro" id="IPR024478">
    <property type="entry name" value="HlyB_4HB_MCP"/>
</dbReference>
<name>A0A1W1XH66_9NEIS</name>
<protein>
    <submittedName>
        <fullName evidence="11">Four helix bundle sensory module for signal transduction</fullName>
    </submittedName>
</protein>
<proteinExistence type="inferred from homology"/>
<evidence type="ECO:0000256" key="1">
    <source>
        <dbReference type="ARBA" id="ARBA00004141"/>
    </source>
</evidence>
<dbReference type="PANTHER" id="PTHR32089:SF119">
    <property type="entry name" value="METHYL-ACCEPTING CHEMOTAXIS PROTEIN CTPL"/>
    <property type="match status" value="1"/>
</dbReference>
<evidence type="ECO:0000256" key="6">
    <source>
        <dbReference type="ARBA" id="ARBA00029447"/>
    </source>
</evidence>
<dbReference type="STRING" id="1121001.SAMN02745857_01570"/>
<keyword evidence="3 8" id="KW-1133">Transmembrane helix</keyword>
<dbReference type="GO" id="GO:0006935">
    <property type="term" value="P:chemotaxis"/>
    <property type="evidence" value="ECO:0007669"/>
    <property type="project" value="InterPro"/>
</dbReference>
<dbReference type="Gene3D" id="1.10.287.950">
    <property type="entry name" value="Methyl-accepting chemotaxis protein"/>
    <property type="match status" value="1"/>
</dbReference>
<feature type="transmembrane region" description="Helical" evidence="8">
    <location>
        <begin position="7"/>
        <end position="29"/>
    </location>
</feature>
<dbReference type="PROSITE" id="PS50111">
    <property type="entry name" value="CHEMOTAXIS_TRANSDUC_2"/>
    <property type="match status" value="1"/>
</dbReference>
<evidence type="ECO:0000259" key="9">
    <source>
        <dbReference type="PROSITE" id="PS50111"/>
    </source>
</evidence>
<feature type="transmembrane region" description="Helical" evidence="8">
    <location>
        <begin position="194"/>
        <end position="214"/>
    </location>
</feature>